<keyword evidence="3" id="KW-1185">Reference proteome</keyword>
<proteinExistence type="predicted"/>
<reference evidence="2 3" key="1">
    <citation type="submission" date="2018-01" db="EMBL/GenBank/DDBJ databases">
        <title>Draft genome sequence of Salinispora sp. 13K206.</title>
        <authorList>
            <person name="Sahin N."/>
            <person name="Saygin H."/>
            <person name="Ay H."/>
        </authorList>
    </citation>
    <scope>NUCLEOTIDE SEQUENCE [LARGE SCALE GENOMIC DNA]</scope>
    <source>
        <strain evidence="2 3">13K206</strain>
    </source>
</reference>
<accession>A0A2W2CSP2</accession>
<sequence>MFEPPAGVLGPRAASFDAVGGMQTHTGELTRALDGLGVAQTVVTTRSTNGTTAPSPPAPSGWRPGRESSGCTTPAAPVTPSTWRPPSRRQPPDRCRHLPSRLAVPIALGRGVPDEVGLGAEPESAAGLTSQRRTWNGRWERADYAPDMDGFST</sequence>
<gene>
    <name evidence="2" type="ORF">C1I99_01825</name>
</gene>
<dbReference type="EMBL" id="POUB01000006">
    <property type="protein sequence ID" value="PZG02612.1"/>
    <property type="molecule type" value="Genomic_DNA"/>
</dbReference>
<feature type="compositionally biased region" description="Low complexity" evidence="1">
    <location>
        <begin position="42"/>
        <end position="52"/>
    </location>
</feature>
<comment type="caution">
    <text evidence="2">The sequence shown here is derived from an EMBL/GenBank/DDBJ whole genome shotgun (WGS) entry which is preliminary data.</text>
</comment>
<feature type="region of interest" description="Disordered" evidence="1">
    <location>
        <begin position="42"/>
        <end position="98"/>
    </location>
</feature>
<evidence type="ECO:0000256" key="1">
    <source>
        <dbReference type="SAM" id="MobiDB-lite"/>
    </source>
</evidence>
<name>A0A2W2CSP2_9ACTN</name>
<dbReference type="Proteomes" id="UP000248749">
    <property type="component" value="Unassembled WGS sequence"/>
</dbReference>
<evidence type="ECO:0000313" key="3">
    <source>
        <dbReference type="Proteomes" id="UP000248749"/>
    </source>
</evidence>
<evidence type="ECO:0000313" key="2">
    <source>
        <dbReference type="EMBL" id="PZG02612.1"/>
    </source>
</evidence>
<organism evidence="2 3">
    <name type="scientific">Micromonospora deserti</name>
    <dbReference type="NCBI Taxonomy" id="2070366"/>
    <lineage>
        <taxon>Bacteria</taxon>
        <taxon>Bacillati</taxon>
        <taxon>Actinomycetota</taxon>
        <taxon>Actinomycetes</taxon>
        <taxon>Micromonosporales</taxon>
        <taxon>Micromonosporaceae</taxon>
        <taxon>Micromonospora</taxon>
    </lineage>
</organism>
<protein>
    <submittedName>
        <fullName evidence="2">Uncharacterized protein</fullName>
    </submittedName>
</protein>
<dbReference type="AlphaFoldDB" id="A0A2W2CSP2"/>